<dbReference type="SUPFAM" id="SSF55785">
    <property type="entry name" value="PYP-like sensor domain (PAS domain)"/>
    <property type="match status" value="3"/>
</dbReference>
<dbReference type="Pfam" id="PF13596">
    <property type="entry name" value="PAS_10"/>
    <property type="match status" value="1"/>
</dbReference>
<dbReference type="PROSITE" id="PS50112">
    <property type="entry name" value="PAS"/>
    <property type="match status" value="2"/>
</dbReference>
<dbReference type="PRINTS" id="PR00344">
    <property type="entry name" value="BCTRLSENSOR"/>
</dbReference>
<dbReference type="EC" id="2.7.13.3" evidence="2"/>
<dbReference type="SUPFAM" id="SSF47384">
    <property type="entry name" value="Homodimeric domain of signal transducing histidine kinase"/>
    <property type="match status" value="1"/>
</dbReference>
<accession>A0A1F7SF07</accession>
<dbReference type="CDD" id="cd00082">
    <property type="entry name" value="HisKA"/>
    <property type="match status" value="1"/>
</dbReference>
<dbReference type="CDD" id="cd00130">
    <property type="entry name" value="PAS"/>
    <property type="match status" value="3"/>
</dbReference>
<dbReference type="GO" id="GO:0005524">
    <property type="term" value="F:ATP binding"/>
    <property type="evidence" value="ECO:0007669"/>
    <property type="project" value="UniProtKB-KW"/>
</dbReference>
<dbReference type="SMART" id="SM00387">
    <property type="entry name" value="HATPase_c"/>
    <property type="match status" value="1"/>
</dbReference>
<feature type="domain" description="Histidine kinase" evidence="5">
    <location>
        <begin position="757"/>
        <end position="1000"/>
    </location>
</feature>
<dbReference type="InterPro" id="IPR000014">
    <property type="entry name" value="PAS"/>
</dbReference>
<dbReference type="PROSITE" id="PS50113">
    <property type="entry name" value="PAC"/>
    <property type="match status" value="3"/>
</dbReference>
<protein>
    <recommendedName>
        <fullName evidence="2">histidine kinase</fullName>
        <ecNumber evidence="2">2.7.13.3</ecNumber>
    </recommendedName>
</protein>
<dbReference type="SMART" id="SM00086">
    <property type="entry name" value="PAC"/>
    <property type="match status" value="3"/>
</dbReference>
<dbReference type="InterPro" id="IPR036890">
    <property type="entry name" value="HATPase_C_sf"/>
</dbReference>
<feature type="domain" description="PAS" evidence="6">
    <location>
        <begin position="610"/>
        <end position="682"/>
    </location>
</feature>
<keyword evidence="4" id="KW-0472">Membrane</keyword>
<dbReference type="PANTHER" id="PTHR43065:SF42">
    <property type="entry name" value="TWO-COMPONENT SENSOR PPRA"/>
    <property type="match status" value="1"/>
</dbReference>
<dbReference type="InterPro" id="IPR035965">
    <property type="entry name" value="PAS-like_dom_sf"/>
</dbReference>
<dbReference type="InterPro" id="IPR003661">
    <property type="entry name" value="HisK_dim/P_dom"/>
</dbReference>
<dbReference type="InterPro" id="IPR004358">
    <property type="entry name" value="Sig_transdc_His_kin-like_C"/>
</dbReference>
<dbReference type="SUPFAM" id="SSF55874">
    <property type="entry name" value="ATPase domain of HSP90 chaperone/DNA topoisomerase II/histidine kinase"/>
    <property type="match status" value="1"/>
</dbReference>
<dbReference type="InterPro" id="IPR000700">
    <property type="entry name" value="PAS-assoc_C"/>
</dbReference>
<dbReference type="Gene3D" id="3.30.450.20">
    <property type="entry name" value="PAS domain"/>
    <property type="match status" value="4"/>
</dbReference>
<dbReference type="InterPro" id="IPR036097">
    <property type="entry name" value="HisK_dim/P_sf"/>
</dbReference>
<dbReference type="Gene3D" id="3.30.565.10">
    <property type="entry name" value="Histidine kinase-like ATPase, C-terminal domain"/>
    <property type="match status" value="1"/>
</dbReference>
<keyword evidence="4" id="KW-1133">Transmembrane helix</keyword>
<feature type="domain" description="PAC" evidence="7">
    <location>
        <begin position="557"/>
        <end position="609"/>
    </location>
</feature>
<evidence type="ECO:0000259" key="5">
    <source>
        <dbReference type="PROSITE" id="PS50109"/>
    </source>
</evidence>
<dbReference type="STRING" id="1817883.A3G31_12710"/>
<feature type="transmembrane region" description="Helical" evidence="4">
    <location>
        <begin position="6"/>
        <end position="26"/>
    </location>
</feature>
<dbReference type="NCBIfam" id="TIGR00229">
    <property type="entry name" value="sensory_box"/>
    <property type="match status" value="3"/>
</dbReference>
<dbReference type="EMBL" id="MGDI01000037">
    <property type="protein sequence ID" value="OGL51838.1"/>
    <property type="molecule type" value="Genomic_DNA"/>
</dbReference>
<dbReference type="GO" id="GO:0000155">
    <property type="term" value="F:phosphorelay sensor kinase activity"/>
    <property type="evidence" value="ECO:0007669"/>
    <property type="project" value="InterPro"/>
</dbReference>
<feature type="domain" description="PAS" evidence="6">
    <location>
        <begin position="482"/>
        <end position="554"/>
    </location>
</feature>
<evidence type="ECO:0000256" key="3">
    <source>
        <dbReference type="ARBA" id="ARBA00022553"/>
    </source>
</evidence>
<name>A0A1F7SF07_9BACT</name>
<evidence type="ECO:0000256" key="1">
    <source>
        <dbReference type="ARBA" id="ARBA00000085"/>
    </source>
</evidence>
<dbReference type="InterPro" id="IPR005467">
    <property type="entry name" value="His_kinase_dom"/>
</dbReference>
<dbReference type="Proteomes" id="UP000178082">
    <property type="component" value="Unassembled WGS sequence"/>
</dbReference>
<reference evidence="8 9" key="1">
    <citation type="journal article" date="2016" name="Nat. Commun.">
        <title>Thousands of microbial genomes shed light on interconnected biogeochemical processes in an aquifer system.</title>
        <authorList>
            <person name="Anantharaman K."/>
            <person name="Brown C.T."/>
            <person name="Hug L.A."/>
            <person name="Sharon I."/>
            <person name="Castelle C.J."/>
            <person name="Probst A.J."/>
            <person name="Thomas B.C."/>
            <person name="Singh A."/>
            <person name="Wilkins M.J."/>
            <person name="Karaoz U."/>
            <person name="Brodie E.L."/>
            <person name="Williams K.H."/>
            <person name="Hubbard S.S."/>
            <person name="Banfield J.F."/>
        </authorList>
    </citation>
    <scope>NUCLEOTIDE SEQUENCE [LARGE SCALE GENOMIC DNA]</scope>
</reference>
<evidence type="ECO:0000259" key="7">
    <source>
        <dbReference type="PROSITE" id="PS50113"/>
    </source>
</evidence>
<dbReference type="AlphaFoldDB" id="A0A1F7SF07"/>
<dbReference type="PANTHER" id="PTHR43065">
    <property type="entry name" value="SENSOR HISTIDINE KINASE"/>
    <property type="match status" value="1"/>
</dbReference>
<dbReference type="InterPro" id="IPR003594">
    <property type="entry name" value="HATPase_dom"/>
</dbReference>
<gene>
    <name evidence="8" type="ORF">A3G31_12710</name>
</gene>
<proteinExistence type="predicted"/>
<evidence type="ECO:0000313" key="9">
    <source>
        <dbReference type="Proteomes" id="UP000178082"/>
    </source>
</evidence>
<dbReference type="Gene3D" id="1.10.287.130">
    <property type="match status" value="1"/>
</dbReference>
<comment type="catalytic activity">
    <reaction evidence="1">
        <text>ATP + protein L-histidine = ADP + protein N-phospho-L-histidine.</text>
        <dbReference type="EC" id="2.7.13.3"/>
    </reaction>
</comment>
<keyword evidence="3" id="KW-0597">Phosphoprotein</keyword>
<feature type="domain" description="PAC" evidence="7">
    <location>
        <begin position="685"/>
        <end position="737"/>
    </location>
</feature>
<evidence type="ECO:0000259" key="6">
    <source>
        <dbReference type="PROSITE" id="PS50112"/>
    </source>
</evidence>
<feature type="transmembrane region" description="Helical" evidence="4">
    <location>
        <begin position="306"/>
        <end position="328"/>
    </location>
</feature>
<dbReference type="Pfam" id="PF13426">
    <property type="entry name" value="PAS_9"/>
    <property type="match status" value="2"/>
</dbReference>
<organism evidence="8 9">
    <name type="scientific">Candidatus Schekmanbacteria bacterium RIFCSPLOWO2_12_FULL_38_15</name>
    <dbReference type="NCBI Taxonomy" id="1817883"/>
    <lineage>
        <taxon>Bacteria</taxon>
        <taxon>Candidatus Schekmaniibacteriota</taxon>
    </lineage>
</organism>
<evidence type="ECO:0000313" key="8">
    <source>
        <dbReference type="EMBL" id="OGL51838.1"/>
    </source>
</evidence>
<dbReference type="SMART" id="SM00091">
    <property type="entry name" value="PAS"/>
    <property type="match status" value="3"/>
</dbReference>
<feature type="domain" description="PAC" evidence="7">
    <location>
        <begin position="430"/>
        <end position="481"/>
    </location>
</feature>
<dbReference type="PROSITE" id="PS50109">
    <property type="entry name" value="HIS_KIN"/>
    <property type="match status" value="1"/>
</dbReference>
<dbReference type="Pfam" id="PF02518">
    <property type="entry name" value="HATPase_c"/>
    <property type="match status" value="1"/>
</dbReference>
<comment type="caution">
    <text evidence="8">The sequence shown here is derived from an EMBL/GenBank/DDBJ whole genome shotgun (WGS) entry which is preliminary data.</text>
</comment>
<evidence type="ECO:0000256" key="2">
    <source>
        <dbReference type="ARBA" id="ARBA00012438"/>
    </source>
</evidence>
<keyword evidence="4" id="KW-0812">Transmembrane</keyword>
<sequence>MKKMVFQIAMTIGIIIFFLIILYQIYNLSMEGLAEEYTERQQVLTRQAASGIEGYFQHLEQITGLIASVPELREERFKEKHFEQIIYTSLETLKEQGVKNILILDRNGICKWQASGKNFLNLDLSKTEPFQISKDLKPPQFYISELSKKNILSPTPANEIIFGIPIYKLFSGINSLSSGEELSGCILLFIDSDYIFTNYITPLSQGKKGTVWVMDQKGTLIYLPEHPEMVFKNIFDKDKSCFSCHESFNPEKQMITANKFTGRNKINHSTKLLAATGFNLRQGLSGWVIATSSPFGKVAISARKSYFYILILTFSIILVLTVSSGYAIRINKKRAEALEEKVKASEEILYLKEYNENIVRNIPIGVIVIDKERKITSMNEEIVNQMRKVGVELKREEQIGKDILYQMPERLKEASSKIYDQALTEGISYEHSNITFEGKKGQFIYSVKISPLRDLKNMIVGAIITREDITQKRALEQEIKETKDYLESIFEASVDGIIVVDNKGVLTRANNAFLKMLGYSREELIGMHSRKFSTGIPEHIATNREMYALLMEKGKVSPVEIVYKKKDGSQLFVEQSAAYVKDKKENPSGSVGIIRDITEKKKLEQEIKETRDYLESIFEASVDGIIVTNNTGFLTMANNAFLKMLGYSREELIGMNTMEFSTGVPEHRAAQMEMFALLMEKGKVPPVEMGWKKKDGSSLPVEQTVAALNDKKGNLSGVVAILRDITEKKKAEEKQRQLQHQLIQAEKMASIGRLAGGIAHEINNPLSGVVTNLELVKGLESIDMKKIIDECIMTNPHAECTRKMEEFYNNFQKIEVKKNRWLETAYKGGMRCKKMIKELLIFSRPSTPKEEAEVDLNECIADSIDIIGHQLEIKNIRVDKELKTDIPKLWGNRRELEQIFLNLLINSSHAIGEKGGIIKVETWMESNSVIAKVADTGCGISEENIDKIFDPFFTTKEVGEGTGLGLAIIYEIIEKHGGKIEVKSKVNAGTEFILSFPFNKSAS</sequence>
<dbReference type="InterPro" id="IPR001610">
    <property type="entry name" value="PAC"/>
</dbReference>
<evidence type="ECO:0000256" key="4">
    <source>
        <dbReference type="SAM" id="Phobius"/>
    </source>
</evidence>